<reference evidence="2" key="2">
    <citation type="submission" date="2018-07" db="EMBL/GenBank/DDBJ databases">
        <authorList>
            <consortium name="GenomeTrakr network: Whole genome sequencing for foodborne pathogen traceback"/>
        </authorList>
    </citation>
    <scope>NUCLEOTIDE SEQUENCE</scope>
    <source>
        <strain evidence="3">ADRDL-1057</strain>
        <strain evidence="2">FDA00004442</strain>
    </source>
</reference>
<dbReference type="EMBL" id="AAMCCN010000027">
    <property type="protein sequence ID" value="EDF8499328.1"/>
    <property type="molecule type" value="Genomic_DNA"/>
</dbReference>
<reference evidence="4" key="1">
    <citation type="journal article" date="2018" name="Genome Biol.">
        <title>SKESA: strategic k-mer extension for scrupulous assemblies.</title>
        <authorList>
            <person name="Souvorov A."/>
            <person name="Agarwala R."/>
            <person name="Lipman D.J."/>
        </authorList>
    </citation>
    <scope>NUCLEOTIDE SEQUENCE</scope>
    <source>
        <strain evidence="4">Salmonella enterica</strain>
    </source>
</reference>
<comment type="caution">
    <text evidence="4">The sequence shown here is derived from an EMBL/GenBank/DDBJ whole genome shotgun (WGS) entry which is preliminary data.</text>
</comment>
<dbReference type="AlphaFoldDB" id="A0A401AX08"/>
<evidence type="ECO:0000313" key="2">
    <source>
        <dbReference type="EMBL" id="ECZ7738156.1"/>
    </source>
</evidence>
<gene>
    <name evidence="2" type="ORF">AL785_23575</name>
    <name evidence="3" type="ORF">B6442_25315</name>
    <name evidence="1" type="ORF">D5822_24385</name>
    <name evidence="5" type="ORF">G2781_23780</name>
    <name evidence="6" type="ORF">G2786_23570</name>
    <name evidence="4" type="ORF">G2901_23975</name>
</gene>
<protein>
    <submittedName>
        <fullName evidence="4">Uncharacterized protein</fullName>
    </submittedName>
</protein>
<evidence type="ECO:0000313" key="3">
    <source>
        <dbReference type="EMBL" id="EDF8499328.1"/>
    </source>
</evidence>
<organism evidence="4">
    <name type="scientific">Salmonella senftenberg</name>
    <dbReference type="NCBI Taxonomy" id="28150"/>
    <lineage>
        <taxon>Bacteria</taxon>
        <taxon>Pseudomonadati</taxon>
        <taxon>Pseudomonadota</taxon>
        <taxon>Gammaproteobacteria</taxon>
        <taxon>Enterobacterales</taxon>
        <taxon>Enterobacteriaceae</taxon>
        <taxon>Salmonella</taxon>
    </lineage>
</organism>
<dbReference type="EMBL" id="AAGUJP010000043">
    <property type="protein sequence ID" value="EBS0945692.1"/>
    <property type="molecule type" value="Genomic_DNA"/>
</dbReference>
<accession>A0A401AX08</accession>
<evidence type="ECO:0000313" key="5">
    <source>
        <dbReference type="EMBL" id="HAE1051828.1"/>
    </source>
</evidence>
<reference evidence="1" key="3">
    <citation type="submission" date="2018-09" db="EMBL/GenBank/DDBJ databases">
        <authorList>
            <person name="Ashton P.M."/>
            <person name="Dallman T."/>
            <person name="Nair S."/>
            <person name="De Pinna E."/>
            <person name="Peters T."/>
            <person name="Grant K."/>
        </authorList>
    </citation>
    <scope>NUCLEOTIDE SEQUENCE</scope>
    <source>
        <strain evidence="1">271131</strain>
    </source>
</reference>
<evidence type="ECO:0000313" key="4">
    <source>
        <dbReference type="EMBL" id="HAE0896759.1"/>
    </source>
</evidence>
<name>A0A401AX08_SALSE</name>
<dbReference type="EMBL" id="DAAQUH010000039">
    <property type="protein sequence ID" value="HAE0896759.1"/>
    <property type="molecule type" value="Genomic_DNA"/>
</dbReference>
<evidence type="ECO:0000313" key="6">
    <source>
        <dbReference type="EMBL" id="HAE1184335.1"/>
    </source>
</evidence>
<sequence>MEISMLDTDCITVLTARGITEILNSGGSQAWRLDATHVAKLPYLVCVQNSKKDWGSQEAKHHHAFMIGKISGVSRAPENPKRWIINIDSYAEIDIPGQWDGNRNPVSYRKLEDMGIDISKVDFQPLPKEDSLVLNTIKGGDEYDEYEEDSNRVRPINLKEAKAGLALYFGVNEDDIQITIKG</sequence>
<dbReference type="EMBL" id="DAAQVP010000030">
    <property type="protein sequence ID" value="HAE1051828.1"/>
    <property type="molecule type" value="Genomic_DNA"/>
</dbReference>
<dbReference type="EMBL" id="AALHUE010000031">
    <property type="protein sequence ID" value="ECZ7738156.1"/>
    <property type="molecule type" value="Genomic_DNA"/>
</dbReference>
<reference evidence="4" key="4">
    <citation type="submission" date="2019-04" db="EMBL/GenBank/DDBJ databases">
        <authorList>
            <consortium name="NCBI Pathogen Detection Project"/>
        </authorList>
    </citation>
    <scope>NUCLEOTIDE SEQUENCE</scope>
    <source>
        <strain evidence="4">Salmonella enterica</strain>
    </source>
</reference>
<evidence type="ECO:0000313" key="1">
    <source>
        <dbReference type="EMBL" id="EBS0945692.1"/>
    </source>
</evidence>
<proteinExistence type="predicted"/>
<dbReference type="EMBL" id="DAAQWR010000029">
    <property type="protein sequence ID" value="HAE1184335.1"/>
    <property type="molecule type" value="Genomic_DNA"/>
</dbReference>